<evidence type="ECO:0000313" key="1">
    <source>
        <dbReference type="EMBL" id="KIO20148.1"/>
    </source>
</evidence>
<feature type="non-terminal residue" evidence="1">
    <location>
        <position position="350"/>
    </location>
</feature>
<dbReference type="SUPFAM" id="SSF47954">
    <property type="entry name" value="Cyclin-like"/>
    <property type="match status" value="1"/>
</dbReference>
<dbReference type="STRING" id="1051891.A0A0C3KF88"/>
<evidence type="ECO:0008006" key="3">
    <source>
        <dbReference type="Google" id="ProtNLM"/>
    </source>
</evidence>
<dbReference type="CDD" id="cd00043">
    <property type="entry name" value="CYCLIN_SF"/>
    <property type="match status" value="1"/>
</dbReference>
<reference evidence="1 2" key="1">
    <citation type="submission" date="2014-04" db="EMBL/GenBank/DDBJ databases">
        <authorList>
            <consortium name="DOE Joint Genome Institute"/>
            <person name="Kuo A."/>
            <person name="Girlanda M."/>
            <person name="Perotto S."/>
            <person name="Kohler A."/>
            <person name="Nagy L.G."/>
            <person name="Floudas D."/>
            <person name="Copeland A."/>
            <person name="Barry K.W."/>
            <person name="Cichocki N."/>
            <person name="Veneault-Fourrey C."/>
            <person name="LaButti K."/>
            <person name="Lindquist E.A."/>
            <person name="Lipzen A."/>
            <person name="Lundell T."/>
            <person name="Morin E."/>
            <person name="Murat C."/>
            <person name="Sun H."/>
            <person name="Tunlid A."/>
            <person name="Henrissat B."/>
            <person name="Grigoriev I.V."/>
            <person name="Hibbett D.S."/>
            <person name="Martin F."/>
            <person name="Nordberg H.P."/>
            <person name="Cantor M.N."/>
            <person name="Hua S.X."/>
        </authorList>
    </citation>
    <scope>NUCLEOTIDE SEQUENCE [LARGE SCALE GENOMIC DNA]</scope>
    <source>
        <strain evidence="1 2">MUT 4182</strain>
    </source>
</reference>
<keyword evidence="2" id="KW-1185">Reference proteome</keyword>
<dbReference type="AlphaFoldDB" id="A0A0C3KF88"/>
<sequence length="350" mass="38806">MSRSACKECGGALEYVPDALSFVCVSCGIMSDPNQYVLVGDVDDANATGYEKEGMSLVFHPYSQTRTDNNAPEDTSLLKEQRYRRNMAASHEFIRSVLNHMGIRSYYDRVVALFDASMAKGKFRFGTRATGIIGACILITMREAGIPETLKSLAARLKLTPARLTGSTYKILSLHGMHLKPTDPLNYIPAVLRAISDILASPSCSLPAPLRTYLSTPSLNAVQNLATDLCYLTEIVSLTHNRQAPPVACALVLVALEGETGKCVPSLPRLAELFSMAFNVSRETTLDRYLEVQELISRWKTNLPWFAIDLHPTVGKKSKNVKKRKAAQPEREEHAGLIKDIVIFQEELWR</sequence>
<protein>
    <recommendedName>
        <fullName evidence="3">TFIIB-type domain-containing protein</fullName>
    </recommendedName>
</protein>
<dbReference type="OrthoDB" id="2527864at2759"/>
<reference evidence="2" key="2">
    <citation type="submission" date="2015-01" db="EMBL/GenBank/DDBJ databases">
        <title>Evolutionary Origins and Diversification of the Mycorrhizal Mutualists.</title>
        <authorList>
            <consortium name="DOE Joint Genome Institute"/>
            <consortium name="Mycorrhizal Genomics Consortium"/>
            <person name="Kohler A."/>
            <person name="Kuo A."/>
            <person name="Nagy L.G."/>
            <person name="Floudas D."/>
            <person name="Copeland A."/>
            <person name="Barry K.W."/>
            <person name="Cichocki N."/>
            <person name="Veneault-Fourrey C."/>
            <person name="LaButti K."/>
            <person name="Lindquist E.A."/>
            <person name="Lipzen A."/>
            <person name="Lundell T."/>
            <person name="Morin E."/>
            <person name="Murat C."/>
            <person name="Riley R."/>
            <person name="Ohm R."/>
            <person name="Sun H."/>
            <person name="Tunlid A."/>
            <person name="Henrissat B."/>
            <person name="Grigoriev I.V."/>
            <person name="Hibbett D.S."/>
            <person name="Martin F."/>
        </authorList>
    </citation>
    <scope>NUCLEOTIDE SEQUENCE [LARGE SCALE GENOMIC DNA]</scope>
    <source>
        <strain evidence="2">MUT 4182</strain>
    </source>
</reference>
<evidence type="ECO:0000313" key="2">
    <source>
        <dbReference type="Proteomes" id="UP000054248"/>
    </source>
</evidence>
<dbReference type="EMBL" id="KN823185">
    <property type="protein sequence ID" value="KIO20148.1"/>
    <property type="molecule type" value="Genomic_DNA"/>
</dbReference>
<dbReference type="InterPro" id="IPR036915">
    <property type="entry name" value="Cyclin-like_sf"/>
</dbReference>
<proteinExistence type="predicted"/>
<dbReference type="Gene3D" id="1.10.472.170">
    <property type="match status" value="1"/>
</dbReference>
<dbReference type="Proteomes" id="UP000054248">
    <property type="component" value="Unassembled WGS sequence"/>
</dbReference>
<organism evidence="1 2">
    <name type="scientific">Tulasnella calospora MUT 4182</name>
    <dbReference type="NCBI Taxonomy" id="1051891"/>
    <lineage>
        <taxon>Eukaryota</taxon>
        <taxon>Fungi</taxon>
        <taxon>Dikarya</taxon>
        <taxon>Basidiomycota</taxon>
        <taxon>Agaricomycotina</taxon>
        <taxon>Agaricomycetes</taxon>
        <taxon>Cantharellales</taxon>
        <taxon>Tulasnellaceae</taxon>
        <taxon>Tulasnella</taxon>
    </lineage>
</organism>
<gene>
    <name evidence="1" type="ORF">M407DRAFT_81897</name>
</gene>
<dbReference type="HOGENOM" id="CLU_793581_0_0_1"/>
<accession>A0A0C3KF88</accession>
<name>A0A0C3KF88_9AGAM</name>